<keyword evidence="1" id="KW-1133">Transmembrane helix</keyword>
<name>A0A7U6JHB9_9GAMM</name>
<feature type="transmembrane region" description="Helical" evidence="1">
    <location>
        <begin position="39"/>
        <end position="61"/>
    </location>
</feature>
<gene>
    <name evidence="2" type="ORF">TBH_C0704</name>
</gene>
<feature type="transmembrane region" description="Helical" evidence="1">
    <location>
        <begin position="6"/>
        <end position="27"/>
    </location>
</feature>
<evidence type="ECO:0000313" key="2">
    <source>
        <dbReference type="EMBL" id="BAO43642.1"/>
    </source>
</evidence>
<dbReference type="AlphaFoldDB" id="A0A7U6JHB9"/>
<keyword evidence="3" id="KW-1185">Reference proteome</keyword>
<evidence type="ECO:0000313" key="3">
    <source>
        <dbReference type="Proteomes" id="UP000031631"/>
    </source>
</evidence>
<feature type="transmembrane region" description="Helical" evidence="1">
    <location>
        <begin position="81"/>
        <end position="102"/>
    </location>
</feature>
<dbReference type="Proteomes" id="UP000031631">
    <property type="component" value="Chromosome"/>
</dbReference>
<evidence type="ECO:0008006" key="4">
    <source>
        <dbReference type="Google" id="ProtNLM"/>
    </source>
</evidence>
<feature type="transmembrane region" description="Helical" evidence="1">
    <location>
        <begin position="130"/>
        <end position="151"/>
    </location>
</feature>
<dbReference type="InterPro" id="IPR018729">
    <property type="entry name" value="DUF2269_transmembrane"/>
</dbReference>
<sequence length="162" mass="18345">MSYLFLKYLHLLSLVILVGTGLGSAWYKWMGDRSDDLAGIVRINTLVVQADWFFTTPAIILQPLTGLGMVHIQGLPLDSPWIAASLFLYGLAAACWLPVVWLQIRMRDLSRTALATDQRLPERYQSYARYWFWLGVPAFVCMTAIIFLMVFKPDAGLGICRI</sequence>
<keyword evidence="1" id="KW-0472">Membrane</keyword>
<dbReference type="RefSeq" id="WP_041065545.1">
    <property type="nucleotide sequence ID" value="NZ_AP012273.1"/>
</dbReference>
<proteinExistence type="predicted"/>
<reference evidence="2 3" key="1">
    <citation type="journal article" date="2014" name="PLoS ONE">
        <title>Physiological and genomic features of a novel sulfur-oxidizing gammaproteobacterium belonging to a previously uncultivated symbiotic lineage isolated from a hydrothermal vent.</title>
        <authorList>
            <person name="Nunoura T."/>
            <person name="Takaki Y."/>
            <person name="Kazama H."/>
            <person name="Kakuta J."/>
            <person name="Shimamura S."/>
            <person name="Makita H."/>
            <person name="Hirai M."/>
            <person name="Miyazaki M."/>
            <person name="Takai K."/>
        </authorList>
    </citation>
    <scope>NUCLEOTIDE SEQUENCE [LARGE SCALE GENOMIC DNA]</scope>
    <source>
        <strain evidence="2 3">Hiromi1</strain>
    </source>
</reference>
<dbReference type="Pfam" id="PF10027">
    <property type="entry name" value="DUF2269"/>
    <property type="match status" value="1"/>
</dbReference>
<keyword evidence="1" id="KW-0812">Transmembrane</keyword>
<accession>A0A7U6JHB9</accession>
<dbReference type="KEGG" id="tbn:TBH_C0704"/>
<evidence type="ECO:0000256" key="1">
    <source>
        <dbReference type="SAM" id="Phobius"/>
    </source>
</evidence>
<dbReference type="EMBL" id="AP012273">
    <property type="protein sequence ID" value="BAO43642.1"/>
    <property type="molecule type" value="Genomic_DNA"/>
</dbReference>
<organism evidence="2 3">
    <name type="scientific">Thiolapillus brandeum</name>
    <dbReference type="NCBI Taxonomy" id="1076588"/>
    <lineage>
        <taxon>Bacteria</taxon>
        <taxon>Pseudomonadati</taxon>
        <taxon>Pseudomonadota</taxon>
        <taxon>Gammaproteobacteria</taxon>
        <taxon>Chromatiales</taxon>
        <taxon>Sedimenticolaceae</taxon>
        <taxon>Thiolapillus</taxon>
    </lineage>
</organism>
<dbReference type="OrthoDB" id="9786302at2"/>
<protein>
    <recommendedName>
        <fullName evidence="4">DUF2269 domain-containing protein</fullName>
    </recommendedName>
</protein>